<dbReference type="Proteomes" id="UP001186974">
    <property type="component" value="Unassembled WGS sequence"/>
</dbReference>
<evidence type="ECO:0000313" key="2">
    <source>
        <dbReference type="Proteomes" id="UP001186974"/>
    </source>
</evidence>
<reference evidence="1" key="1">
    <citation type="submission" date="2024-09" db="EMBL/GenBank/DDBJ databases">
        <title>Black Yeasts Isolated from many extreme environments.</title>
        <authorList>
            <person name="Coleine C."/>
            <person name="Stajich J.E."/>
            <person name="Selbmann L."/>
        </authorList>
    </citation>
    <scope>NUCLEOTIDE SEQUENCE</scope>
    <source>
        <strain evidence="1">CCFEE 5737</strain>
    </source>
</reference>
<dbReference type="EMBL" id="JAWDJW010004082">
    <property type="protein sequence ID" value="KAK3076343.1"/>
    <property type="molecule type" value="Genomic_DNA"/>
</dbReference>
<accession>A0ACC3DI56</accession>
<proteinExistence type="predicted"/>
<keyword evidence="2" id="KW-1185">Reference proteome</keyword>
<feature type="non-terminal residue" evidence="1">
    <location>
        <position position="62"/>
    </location>
</feature>
<comment type="caution">
    <text evidence="1">The sequence shown here is derived from an EMBL/GenBank/DDBJ whole genome shotgun (WGS) entry which is preliminary data.</text>
</comment>
<organism evidence="1 2">
    <name type="scientific">Coniosporium uncinatum</name>
    <dbReference type="NCBI Taxonomy" id="93489"/>
    <lineage>
        <taxon>Eukaryota</taxon>
        <taxon>Fungi</taxon>
        <taxon>Dikarya</taxon>
        <taxon>Ascomycota</taxon>
        <taxon>Pezizomycotina</taxon>
        <taxon>Dothideomycetes</taxon>
        <taxon>Dothideomycetes incertae sedis</taxon>
        <taxon>Coniosporium</taxon>
    </lineage>
</organism>
<gene>
    <name evidence="1" type="ORF">LTS18_013274</name>
</gene>
<name>A0ACC3DI56_9PEZI</name>
<sequence>MTKDLNTCFVHFINVGRVFNIIGDKEMQPMMPLIQIWEAKGLLPTSQQQQQGSASRMETPLG</sequence>
<evidence type="ECO:0000313" key="1">
    <source>
        <dbReference type="EMBL" id="KAK3076343.1"/>
    </source>
</evidence>
<protein>
    <submittedName>
        <fullName evidence="1">Uncharacterized protein</fullName>
    </submittedName>
</protein>